<name>A0A540N7D2_MALBA</name>
<evidence type="ECO:0000256" key="6">
    <source>
        <dbReference type="RuleBase" id="RU004915"/>
    </source>
</evidence>
<accession>A0A540N7D2</accession>
<dbReference type="PRINTS" id="PR00396">
    <property type="entry name" value="SHIGARICIN"/>
</dbReference>
<evidence type="ECO:0000313" key="7">
    <source>
        <dbReference type="EMBL" id="TQE06962.1"/>
    </source>
</evidence>
<keyword evidence="8" id="KW-1185">Reference proteome</keyword>
<dbReference type="Pfam" id="PF00161">
    <property type="entry name" value="RIP"/>
    <property type="match status" value="1"/>
</dbReference>
<dbReference type="InterPro" id="IPR016139">
    <property type="entry name" value="Ribosome_inactivat_prot_sub2"/>
</dbReference>
<evidence type="ECO:0000256" key="1">
    <source>
        <dbReference type="ARBA" id="ARBA00000237"/>
    </source>
</evidence>
<protein>
    <recommendedName>
        <fullName evidence="6">rRNA N-glycosylase</fullName>
        <ecNumber evidence="6">3.2.2.22</ecNumber>
    </recommendedName>
</protein>
<keyword evidence="4 6" id="KW-0611">Plant defense</keyword>
<dbReference type="SUPFAM" id="SSF56371">
    <property type="entry name" value="Ribosome inactivating proteins (RIP)"/>
    <property type="match status" value="1"/>
</dbReference>
<dbReference type="PANTHER" id="PTHR33453">
    <property type="match status" value="1"/>
</dbReference>
<evidence type="ECO:0000313" key="8">
    <source>
        <dbReference type="Proteomes" id="UP000315295"/>
    </source>
</evidence>
<evidence type="ECO:0000256" key="2">
    <source>
        <dbReference type="ARBA" id="ARBA00022656"/>
    </source>
</evidence>
<dbReference type="Gene3D" id="3.40.420.10">
    <property type="entry name" value="Ricin (A subunit), domain 1"/>
    <property type="match status" value="1"/>
</dbReference>
<sequence>MALALSLSGETDADTIPERYTAFIEALRARLTAGTSHGIPVLPRREDVPDAQRFLYVDLTNYNGDTISVAIDVVNVYVVGCRSGNNSYILNDETENPAPTHILFPTAPGDTESRRTLLNFTGDYRDLGAYARHMAQSSVARYPGSHSHELIPTLELFPLGRNELNIAITNLHYAPSLSRLEDRNQNLASAFIVIIQTVSEAARFRYIENQVRNSMGRNCCPYTPGLVMQSLVNNWSALSKQIQNVPANRTRFNRPIQLTNIHNCPYVVDSVETKMVQGRGIAILLYARQVPTPDRQCNETAGHRHVHDEL</sequence>
<dbReference type="PROSITE" id="PS00275">
    <property type="entry name" value="SHIGA_RICIN"/>
    <property type="match status" value="1"/>
</dbReference>
<evidence type="ECO:0000256" key="4">
    <source>
        <dbReference type="ARBA" id="ARBA00022821"/>
    </source>
</evidence>
<evidence type="ECO:0000256" key="3">
    <source>
        <dbReference type="ARBA" id="ARBA00022801"/>
    </source>
</evidence>
<comment type="similarity">
    <text evidence="6">Belongs to the ribosome-inactivating protein family.</text>
</comment>
<proteinExistence type="inferred from homology"/>
<keyword evidence="2 6" id="KW-0800">Toxin</keyword>
<comment type="catalytic activity">
    <reaction evidence="1 6">
        <text>Endohydrolysis of the N-glycosidic bond at one specific adenosine on the 28S rRNA.</text>
        <dbReference type="EC" id="3.2.2.22"/>
    </reaction>
</comment>
<dbReference type="InterPro" id="IPR017988">
    <property type="entry name" value="Ribosome_inactivat_prot_CS"/>
</dbReference>
<comment type="caution">
    <text evidence="7">The sequence shown here is derived from an EMBL/GenBank/DDBJ whole genome shotgun (WGS) entry which is preliminary data.</text>
</comment>
<dbReference type="Proteomes" id="UP000315295">
    <property type="component" value="Unassembled WGS sequence"/>
</dbReference>
<dbReference type="EC" id="3.2.2.22" evidence="6"/>
<keyword evidence="5 6" id="KW-0652">Protein synthesis inhibitor</keyword>
<dbReference type="GO" id="GO:0017148">
    <property type="term" value="P:negative regulation of translation"/>
    <property type="evidence" value="ECO:0007669"/>
    <property type="project" value="UniProtKB-KW"/>
</dbReference>
<dbReference type="GO" id="GO:0006952">
    <property type="term" value="P:defense response"/>
    <property type="evidence" value="ECO:0007669"/>
    <property type="project" value="UniProtKB-KW"/>
</dbReference>
<dbReference type="InterPro" id="IPR036041">
    <property type="entry name" value="Ribosome-inact_prot_sf"/>
</dbReference>
<organism evidence="7 8">
    <name type="scientific">Malus baccata</name>
    <name type="common">Siberian crab apple</name>
    <name type="synonym">Pyrus baccata</name>
    <dbReference type="NCBI Taxonomy" id="106549"/>
    <lineage>
        <taxon>Eukaryota</taxon>
        <taxon>Viridiplantae</taxon>
        <taxon>Streptophyta</taxon>
        <taxon>Embryophyta</taxon>
        <taxon>Tracheophyta</taxon>
        <taxon>Spermatophyta</taxon>
        <taxon>Magnoliopsida</taxon>
        <taxon>eudicotyledons</taxon>
        <taxon>Gunneridae</taxon>
        <taxon>Pentapetalae</taxon>
        <taxon>rosids</taxon>
        <taxon>fabids</taxon>
        <taxon>Rosales</taxon>
        <taxon>Rosaceae</taxon>
        <taxon>Amygdaloideae</taxon>
        <taxon>Maleae</taxon>
        <taxon>Malus</taxon>
    </lineage>
</organism>
<dbReference type="InterPro" id="IPR017989">
    <property type="entry name" value="Ribosome_inactivat_1/2"/>
</dbReference>
<dbReference type="PANTHER" id="PTHR33453:SF34">
    <property type="entry name" value="RIBOSOME-INACTIVATING PROTEIN"/>
    <property type="match status" value="1"/>
</dbReference>
<gene>
    <name evidence="7" type="ORF">C1H46_007352</name>
</gene>
<dbReference type="AlphaFoldDB" id="A0A540N7D2"/>
<evidence type="ECO:0000256" key="5">
    <source>
        <dbReference type="ARBA" id="ARBA00023193"/>
    </source>
</evidence>
<dbReference type="InterPro" id="IPR001574">
    <property type="entry name" value="Ribosome_inactivat_prot"/>
</dbReference>
<keyword evidence="3 6" id="KW-0378">Hydrolase</keyword>
<dbReference type="InterPro" id="IPR016138">
    <property type="entry name" value="Ribosome_inactivat_prot_sub1"/>
</dbReference>
<dbReference type="GO" id="GO:0030598">
    <property type="term" value="F:rRNA N-glycosylase activity"/>
    <property type="evidence" value="ECO:0007669"/>
    <property type="project" value="UniProtKB-EC"/>
</dbReference>
<dbReference type="Gene3D" id="4.10.470.10">
    <property type="entry name" value="Ricin (A Subunit), domain 2"/>
    <property type="match status" value="1"/>
</dbReference>
<dbReference type="GO" id="GO:0090729">
    <property type="term" value="F:toxin activity"/>
    <property type="evidence" value="ECO:0007669"/>
    <property type="project" value="UniProtKB-KW"/>
</dbReference>
<dbReference type="EMBL" id="VIEB01000093">
    <property type="protein sequence ID" value="TQE06962.1"/>
    <property type="molecule type" value="Genomic_DNA"/>
</dbReference>
<reference evidence="7 8" key="1">
    <citation type="journal article" date="2019" name="G3 (Bethesda)">
        <title>Sequencing of a Wild Apple (Malus baccata) Genome Unravels the Differences Between Cultivated and Wild Apple Species Regarding Disease Resistance and Cold Tolerance.</title>
        <authorList>
            <person name="Chen X."/>
        </authorList>
    </citation>
    <scope>NUCLEOTIDE SEQUENCE [LARGE SCALE GENOMIC DNA]</scope>
    <source>
        <strain evidence="8">cv. Shandingzi</strain>
        <tissue evidence="7">Leaves</tissue>
    </source>
</reference>